<reference evidence="4" key="1">
    <citation type="submission" date="2016-10" db="EMBL/GenBank/DDBJ databases">
        <authorList>
            <person name="Varghese N."/>
            <person name="Submissions S."/>
        </authorList>
    </citation>
    <scope>NUCLEOTIDE SEQUENCE [LARGE SCALE GENOMIC DNA]</scope>
    <source>
        <strain evidence="4">DSM 6150</strain>
    </source>
</reference>
<dbReference type="PANTHER" id="PTHR45228">
    <property type="entry name" value="CYCLIC DI-GMP PHOSPHODIESTERASE TM_0186-RELATED"/>
    <property type="match status" value="1"/>
</dbReference>
<feature type="compositionally biased region" description="Polar residues" evidence="1">
    <location>
        <begin position="71"/>
        <end position="82"/>
    </location>
</feature>
<evidence type="ECO:0000256" key="1">
    <source>
        <dbReference type="SAM" id="MobiDB-lite"/>
    </source>
</evidence>
<evidence type="ECO:0000313" key="4">
    <source>
        <dbReference type="Proteomes" id="UP000242869"/>
    </source>
</evidence>
<name>A0A1I4WJX0_9NEIS</name>
<feature type="region of interest" description="Disordered" evidence="1">
    <location>
        <begin position="60"/>
        <end position="92"/>
    </location>
</feature>
<dbReference type="STRING" id="83765.SAMN05660284_00637"/>
<dbReference type="EMBL" id="FOVE01000003">
    <property type="protein sequence ID" value="SFN13512.1"/>
    <property type="molecule type" value="Genomic_DNA"/>
</dbReference>
<dbReference type="InterPro" id="IPR006675">
    <property type="entry name" value="HDIG_dom"/>
</dbReference>
<dbReference type="PANTHER" id="PTHR45228:SF4">
    <property type="entry name" value="LIPOPROTEIN"/>
    <property type="match status" value="1"/>
</dbReference>
<dbReference type="Pfam" id="PF13487">
    <property type="entry name" value="HD_5"/>
    <property type="match status" value="1"/>
</dbReference>
<dbReference type="Pfam" id="PF11871">
    <property type="entry name" value="DUF3391"/>
    <property type="match status" value="1"/>
</dbReference>
<protein>
    <submittedName>
        <fullName evidence="3">HDIG domain-containing protein</fullName>
    </submittedName>
</protein>
<dbReference type="InterPro" id="IPR037522">
    <property type="entry name" value="HD_GYP_dom"/>
</dbReference>
<keyword evidence="4" id="KW-1185">Reference proteome</keyword>
<dbReference type="InterPro" id="IPR003607">
    <property type="entry name" value="HD/PDEase_dom"/>
</dbReference>
<evidence type="ECO:0000259" key="2">
    <source>
        <dbReference type="PROSITE" id="PS51832"/>
    </source>
</evidence>
<dbReference type="InterPro" id="IPR021812">
    <property type="entry name" value="DUF3391"/>
</dbReference>
<evidence type="ECO:0000313" key="3">
    <source>
        <dbReference type="EMBL" id="SFN13512.1"/>
    </source>
</evidence>
<accession>A0A1I4WJX0</accession>
<dbReference type="Proteomes" id="UP000242869">
    <property type="component" value="Unassembled WGS sequence"/>
</dbReference>
<dbReference type="NCBIfam" id="TIGR00277">
    <property type="entry name" value="HDIG"/>
    <property type="match status" value="1"/>
</dbReference>
<dbReference type="SMART" id="SM00471">
    <property type="entry name" value="HDc"/>
    <property type="match status" value="1"/>
</dbReference>
<feature type="domain" description="HD-GYP" evidence="2">
    <location>
        <begin position="158"/>
        <end position="353"/>
    </location>
</feature>
<organism evidence="3 4">
    <name type="scientific">Formivibrio citricus</name>
    <dbReference type="NCBI Taxonomy" id="83765"/>
    <lineage>
        <taxon>Bacteria</taxon>
        <taxon>Pseudomonadati</taxon>
        <taxon>Pseudomonadota</taxon>
        <taxon>Betaproteobacteria</taxon>
        <taxon>Neisseriales</taxon>
        <taxon>Chitinibacteraceae</taxon>
        <taxon>Formivibrio</taxon>
    </lineage>
</organism>
<dbReference type="SUPFAM" id="SSF109604">
    <property type="entry name" value="HD-domain/PDEase-like"/>
    <property type="match status" value="1"/>
</dbReference>
<dbReference type="AlphaFoldDB" id="A0A1I4WJX0"/>
<dbReference type="CDD" id="cd00077">
    <property type="entry name" value="HDc"/>
    <property type="match status" value="1"/>
</dbReference>
<sequence length="431" mass="48158">MPNQDENSHYITPEQLCIGLYVHLDLSWMDHPFTFSSFKIKNQEQIETIRRLGLEKIRYSPARSDSAPQPRHSQLQVGNIQSEPEPEPEPEVSAQDMAHLEAKRQRIARLNARRAAIDSCEKDFLSAAQVAKGLDRAIFSRPREAAEAGARMVERMVDSLMTDKDIAIHLMNDRAGGEEVYYHSLNVAVLALMLAKELGLSAEEIRMLGTAALFHDVGKAEIPDRILLKTEALNRAEQTLYEQHCQWSVDAARKAGLSADIQAIIGQHHEFCDGSGYPSKLKLQAIHPLARILALVNHFDTLCNRAIPADSHTPHEALALIFAQQRSKFDPLPLNTFIRCMGVYPPGSIVMLSNETYGIVVSVNSSRPLKPQVLVHVPGGRPEDAPIIDLEEETDLNISKSLKAAQLPREAMESLSPRKRLTYFFAPKDND</sequence>
<dbReference type="Gene3D" id="1.10.3210.10">
    <property type="entry name" value="Hypothetical protein af1432"/>
    <property type="match status" value="1"/>
</dbReference>
<dbReference type="GO" id="GO:0008081">
    <property type="term" value="F:phosphoric diester hydrolase activity"/>
    <property type="evidence" value="ECO:0007669"/>
    <property type="project" value="UniProtKB-ARBA"/>
</dbReference>
<dbReference type="InterPro" id="IPR052020">
    <property type="entry name" value="Cyclic_di-GMP/3'3'-cGAMP_PDE"/>
</dbReference>
<dbReference type="PROSITE" id="PS51832">
    <property type="entry name" value="HD_GYP"/>
    <property type="match status" value="1"/>
</dbReference>
<dbReference type="RefSeq" id="WP_091191270.1">
    <property type="nucleotide sequence ID" value="NZ_FOVE01000003.1"/>
</dbReference>
<proteinExistence type="predicted"/>
<gene>
    <name evidence="3" type="ORF">SAMN05660284_00637</name>
</gene>
<dbReference type="OrthoDB" id="9774747at2"/>